<feature type="domain" description="tRNA/rRNA methyltransferase SpoU type" evidence="3">
    <location>
        <begin position="19"/>
        <end position="155"/>
    </location>
</feature>
<dbReference type="SUPFAM" id="SSF75217">
    <property type="entry name" value="alpha/beta knot"/>
    <property type="match status" value="1"/>
</dbReference>
<dbReference type="Pfam" id="PF00588">
    <property type="entry name" value="SpoU_methylase"/>
    <property type="match status" value="1"/>
</dbReference>
<sequence length="164" mass="18166">MFEHIRHKPPATLEQERELVIVCAPLRTKANLSSIVRTAGCCGVKRVIACGSAAIDRKVARDGADHVELELRRTLAPVLKKLSAEGYRLVALEQTSNSTSLHDFAFPRKTALVIGNERTGLDDEELKLVDDCTEIPVWGMPHSYNVATATAMAMYEYCKQYPHG</sequence>
<dbReference type="InterPro" id="IPR045330">
    <property type="entry name" value="TRM3/TARBP1"/>
</dbReference>
<dbReference type="PANTHER" id="PTHR12029">
    <property type="entry name" value="RNA METHYLTRANSFERASE"/>
    <property type="match status" value="1"/>
</dbReference>
<dbReference type="AlphaFoldDB" id="Q2UZC1"/>
<evidence type="ECO:0000256" key="1">
    <source>
        <dbReference type="ARBA" id="ARBA00022603"/>
    </source>
</evidence>
<dbReference type="GO" id="GO:0016423">
    <property type="term" value="F:tRNA (guanine) methyltransferase activity"/>
    <property type="evidence" value="ECO:0007669"/>
    <property type="project" value="InterPro"/>
</dbReference>
<accession>Q2UZC1</accession>
<dbReference type="InterPro" id="IPR001537">
    <property type="entry name" value="SpoU_MeTrfase"/>
</dbReference>
<dbReference type="InterPro" id="IPR044748">
    <property type="entry name" value="Trm3/TARBP1_C"/>
</dbReference>
<dbReference type="CDD" id="cd18091">
    <property type="entry name" value="SpoU-like_TRM3-like"/>
    <property type="match status" value="1"/>
</dbReference>
<keyword evidence="1 4" id="KW-0489">Methyltransferase</keyword>
<dbReference type="Gene3D" id="3.40.1280.10">
    <property type="match status" value="1"/>
</dbReference>
<dbReference type="GO" id="GO:0003723">
    <property type="term" value="F:RNA binding"/>
    <property type="evidence" value="ECO:0007669"/>
    <property type="project" value="InterPro"/>
</dbReference>
<reference evidence="4" key="1">
    <citation type="submission" date="2005-02" db="EMBL/GenBank/DDBJ databases">
        <title>Comparison of the gene clusters for the biosynthesis of aminoglycoside antibiotics gentamicin (Micromonospora echinospora DSM 43036), fortimicin (Micromonospora olivasterospora DSM 43868), kanamycin (Streptomyces kanamyceticus DSM 40500) and istamycin (Streptomyces tenjimariensis ATCC 31603).</title>
        <authorList>
            <person name="Aboshanab K.M."/>
            <person name="Schmidt-Beissner H."/>
            <person name="Wehmeier U.F."/>
            <person name="Welzel K."/>
            <person name="Vente A."/>
            <person name="Piepersberg W."/>
        </authorList>
    </citation>
    <scope>NUCLEOTIDE SEQUENCE</scope>
    <source>
        <strain evidence="4">ATCC 31603</strain>
    </source>
</reference>
<dbReference type="PANTHER" id="PTHR12029:SF11">
    <property type="entry name" value="METHYLTRANSFERASE TARBP1-RELATED"/>
    <property type="match status" value="1"/>
</dbReference>
<dbReference type="EMBL" id="AJ845083">
    <property type="protein sequence ID" value="CAI59983.1"/>
    <property type="molecule type" value="Genomic_DNA"/>
</dbReference>
<evidence type="ECO:0000313" key="4">
    <source>
        <dbReference type="EMBL" id="CAI59983.1"/>
    </source>
</evidence>
<dbReference type="GO" id="GO:0030488">
    <property type="term" value="P:tRNA methylation"/>
    <property type="evidence" value="ECO:0007669"/>
    <property type="project" value="InterPro"/>
</dbReference>
<organism evidence="4">
    <name type="scientific">Streptomyces tenjimariensis</name>
    <dbReference type="NCBI Taxonomy" id="29308"/>
    <lineage>
        <taxon>Bacteria</taxon>
        <taxon>Bacillati</taxon>
        <taxon>Actinomycetota</taxon>
        <taxon>Actinomycetes</taxon>
        <taxon>Kitasatosporales</taxon>
        <taxon>Streptomycetaceae</taxon>
        <taxon>Streptomyces</taxon>
    </lineage>
</organism>
<proteinExistence type="predicted"/>
<protein>
    <submittedName>
        <fullName evidence="4">Putative tRNA/mRNA methyltransferase</fullName>
    </submittedName>
</protein>
<dbReference type="InterPro" id="IPR029028">
    <property type="entry name" value="Alpha/beta_knot_MTases"/>
</dbReference>
<keyword evidence="2 4" id="KW-0808">Transferase</keyword>
<dbReference type="InterPro" id="IPR029026">
    <property type="entry name" value="tRNA_m1G_MTases_N"/>
</dbReference>
<evidence type="ECO:0000259" key="3">
    <source>
        <dbReference type="Pfam" id="PF00588"/>
    </source>
</evidence>
<evidence type="ECO:0000256" key="2">
    <source>
        <dbReference type="ARBA" id="ARBA00022679"/>
    </source>
</evidence>
<name>Q2UZC1_9ACTN</name>